<evidence type="ECO:0000313" key="6">
    <source>
        <dbReference type="Proteomes" id="UP000094609"/>
    </source>
</evidence>
<dbReference type="STRING" id="1193502.SHALO_2644"/>
<keyword evidence="6" id="KW-1185">Reference proteome</keyword>
<dbReference type="SUPFAM" id="SSF55785">
    <property type="entry name" value="PYP-like sensor domain (PAS domain)"/>
    <property type="match status" value="2"/>
</dbReference>
<evidence type="ECO:0000259" key="3">
    <source>
        <dbReference type="PROSITE" id="PS50113"/>
    </source>
</evidence>
<dbReference type="SMART" id="SM00086">
    <property type="entry name" value="PAC"/>
    <property type="match status" value="2"/>
</dbReference>
<dbReference type="SMART" id="SM00267">
    <property type="entry name" value="GGDEF"/>
    <property type="match status" value="1"/>
</dbReference>
<dbReference type="PROSITE" id="PS50112">
    <property type="entry name" value="PAS"/>
    <property type="match status" value="1"/>
</dbReference>
<feature type="domain" description="PAC" evidence="3">
    <location>
        <begin position="330"/>
        <end position="382"/>
    </location>
</feature>
<dbReference type="Pfam" id="PF13426">
    <property type="entry name" value="PAS_9"/>
    <property type="match status" value="1"/>
</dbReference>
<gene>
    <name evidence="5" type="ORF">SHALO_2644</name>
</gene>
<dbReference type="PANTHER" id="PTHR46663:SF3">
    <property type="entry name" value="SLL0267 PROTEIN"/>
    <property type="match status" value="1"/>
</dbReference>
<dbReference type="PROSITE" id="PS50887">
    <property type="entry name" value="GGDEF"/>
    <property type="match status" value="1"/>
</dbReference>
<sequence length="558" mass="64277">MDYLSNRYTYTLPLEQGSLTLWRIDGILLFSSDPNTLLGSSHYSKEHPKDNDDFFTHIGMYEQPALNVFRLAKFLPFVVEIHTNEANALDYWDKERQKVLGITTLLIVFSGALALALIVRYYKENERQRAQLSYEKQFRVAMEATQTGLWTWDFKINRIAWDPQCFLLLGLEPGVFEPSWDKIVALTHPEDALNMRSSIQEQIRAHSSFLIERRMKTANELWVWIQVRGKVIEWSKEHEPSLFTGVYINIDAQKRAEQLHLSAVAFETQEAILITDAKERVVKVNEAFTRITGYREQEMIGKTPRILKSDKHDNTFYESMWKGLLEHGYWQGELWNKRKNGEIYAESITITAIRDAKGKTTHYIANFNDITTHKAAQQQIQALAYYDPLTHLANRRLLDETLEQTIRHSIEERHFGALLFIDLDHFKELNDTYGHDAGDMLLVQTASRLKESIRESDMVARLGGDEFIVLLKNLGTQKGIAEHLTQSIAKKILALLYEPYALAHGNYLLGASIGCTIFGTHANIDGAMLIKEADIAMYQVKESGRGQVYFYDQKNPME</sequence>
<dbReference type="CDD" id="cd00130">
    <property type="entry name" value="PAS"/>
    <property type="match status" value="2"/>
</dbReference>
<feature type="domain" description="PAS" evidence="2">
    <location>
        <begin position="257"/>
        <end position="303"/>
    </location>
</feature>
<dbReference type="SUPFAM" id="SSF55073">
    <property type="entry name" value="Nucleotide cyclase"/>
    <property type="match status" value="1"/>
</dbReference>
<dbReference type="InterPro" id="IPR000014">
    <property type="entry name" value="PAS"/>
</dbReference>
<dbReference type="InterPro" id="IPR043128">
    <property type="entry name" value="Rev_trsase/Diguanyl_cyclase"/>
</dbReference>
<dbReference type="Pfam" id="PF08447">
    <property type="entry name" value="PAS_3"/>
    <property type="match status" value="1"/>
</dbReference>
<dbReference type="PATRIC" id="fig|1193502.14.peg.2676"/>
<evidence type="ECO:0000256" key="1">
    <source>
        <dbReference type="SAM" id="Phobius"/>
    </source>
</evidence>
<dbReference type="CDD" id="cd01949">
    <property type="entry name" value="GGDEF"/>
    <property type="match status" value="1"/>
</dbReference>
<dbReference type="PROSITE" id="PS50113">
    <property type="entry name" value="PAC"/>
    <property type="match status" value="1"/>
</dbReference>
<dbReference type="FunFam" id="3.30.70.270:FF:000001">
    <property type="entry name" value="Diguanylate cyclase domain protein"/>
    <property type="match status" value="1"/>
</dbReference>
<dbReference type="InterPro" id="IPR000160">
    <property type="entry name" value="GGDEF_dom"/>
</dbReference>
<dbReference type="EMBL" id="CP017111">
    <property type="protein sequence ID" value="AOO66402.1"/>
    <property type="molecule type" value="Genomic_DNA"/>
</dbReference>
<dbReference type="NCBIfam" id="TIGR00229">
    <property type="entry name" value="sensory_box"/>
    <property type="match status" value="1"/>
</dbReference>
<reference evidence="6" key="1">
    <citation type="submission" date="2016-08" db="EMBL/GenBank/DDBJ databases">
        <title>Complete genome sequence of the organohalide-respiring Epsilonproteobacterium Sulfurospirillum halorespirans.</title>
        <authorList>
            <person name="Goris T."/>
            <person name="Zimmermann J."/>
            <person name="Schenz B."/>
            <person name="Lemos M."/>
            <person name="Hackermueller J."/>
            <person name="Diekert G."/>
        </authorList>
    </citation>
    <scope>NUCLEOTIDE SEQUENCE [LARGE SCALE GENOMIC DNA]</scope>
    <source>
        <strain>DSM 13726</strain>
        <strain evidence="6">PCE-M2</strain>
    </source>
</reference>
<protein>
    <submittedName>
        <fullName evidence="5">Diguanylate cyclase/phosphodiesterase</fullName>
    </submittedName>
</protein>
<dbReference type="InterPro" id="IPR029787">
    <property type="entry name" value="Nucleotide_cyclase"/>
</dbReference>
<dbReference type="Proteomes" id="UP000094609">
    <property type="component" value="Chromosome"/>
</dbReference>
<dbReference type="SMART" id="SM00091">
    <property type="entry name" value="PAS"/>
    <property type="match status" value="2"/>
</dbReference>
<keyword evidence="1" id="KW-1133">Transmembrane helix</keyword>
<dbReference type="NCBIfam" id="TIGR00254">
    <property type="entry name" value="GGDEF"/>
    <property type="match status" value="1"/>
</dbReference>
<evidence type="ECO:0000259" key="2">
    <source>
        <dbReference type="PROSITE" id="PS50112"/>
    </source>
</evidence>
<feature type="transmembrane region" description="Helical" evidence="1">
    <location>
        <begin position="99"/>
        <end position="122"/>
    </location>
</feature>
<dbReference type="GO" id="GO:0003824">
    <property type="term" value="F:catalytic activity"/>
    <property type="evidence" value="ECO:0007669"/>
    <property type="project" value="UniProtKB-ARBA"/>
</dbReference>
<dbReference type="PANTHER" id="PTHR46663">
    <property type="entry name" value="DIGUANYLATE CYCLASE DGCT-RELATED"/>
    <property type="match status" value="1"/>
</dbReference>
<dbReference type="InterPro" id="IPR001610">
    <property type="entry name" value="PAC"/>
</dbReference>
<proteinExistence type="predicted"/>
<dbReference type="AlphaFoldDB" id="A0A1D7TN42"/>
<dbReference type="InterPro" id="IPR052163">
    <property type="entry name" value="DGC-Regulatory_Protein"/>
</dbReference>
<dbReference type="RefSeq" id="WP_069478938.1">
    <property type="nucleotide sequence ID" value="NZ_CP017111.1"/>
</dbReference>
<evidence type="ECO:0000259" key="4">
    <source>
        <dbReference type="PROSITE" id="PS50887"/>
    </source>
</evidence>
<accession>A0A1D7TN42</accession>
<dbReference type="Gene3D" id="3.30.450.20">
    <property type="entry name" value="PAS domain"/>
    <property type="match status" value="2"/>
</dbReference>
<keyword evidence="1" id="KW-0472">Membrane</keyword>
<evidence type="ECO:0000313" key="5">
    <source>
        <dbReference type="EMBL" id="AOO66402.1"/>
    </source>
</evidence>
<dbReference type="InterPro" id="IPR035965">
    <property type="entry name" value="PAS-like_dom_sf"/>
</dbReference>
<feature type="domain" description="GGDEF" evidence="4">
    <location>
        <begin position="414"/>
        <end position="553"/>
    </location>
</feature>
<keyword evidence="1" id="KW-0812">Transmembrane</keyword>
<dbReference type="Gene3D" id="3.30.70.270">
    <property type="match status" value="1"/>
</dbReference>
<dbReference type="InterPro" id="IPR013655">
    <property type="entry name" value="PAS_fold_3"/>
</dbReference>
<organism evidence="5 6">
    <name type="scientific">Sulfurospirillum halorespirans DSM 13726</name>
    <dbReference type="NCBI Taxonomy" id="1193502"/>
    <lineage>
        <taxon>Bacteria</taxon>
        <taxon>Pseudomonadati</taxon>
        <taxon>Campylobacterota</taxon>
        <taxon>Epsilonproteobacteria</taxon>
        <taxon>Campylobacterales</taxon>
        <taxon>Sulfurospirillaceae</taxon>
        <taxon>Sulfurospirillum</taxon>
    </lineage>
</organism>
<dbReference type="KEGG" id="shal:SHALO_2644"/>
<dbReference type="InterPro" id="IPR000700">
    <property type="entry name" value="PAS-assoc_C"/>
</dbReference>
<dbReference type="Pfam" id="PF00990">
    <property type="entry name" value="GGDEF"/>
    <property type="match status" value="1"/>
</dbReference>
<name>A0A1D7TN42_9BACT</name>